<keyword evidence="1" id="KW-0963">Cytoplasm</keyword>
<proteinExistence type="inferred from homology"/>
<dbReference type="GO" id="GO:0005829">
    <property type="term" value="C:cytosol"/>
    <property type="evidence" value="ECO:0007669"/>
    <property type="project" value="TreeGrafter"/>
</dbReference>
<dbReference type="InterPro" id="IPR000037">
    <property type="entry name" value="SsrA-bd_prot"/>
</dbReference>
<dbReference type="PROSITE" id="PS01317">
    <property type="entry name" value="SSRP"/>
    <property type="match status" value="1"/>
</dbReference>
<reference evidence="4" key="1">
    <citation type="journal article" date="2014" name="Front. Microbiol.">
        <title>High frequency of phylogenetically diverse reductive dehalogenase-homologous genes in deep subseafloor sedimentary metagenomes.</title>
        <authorList>
            <person name="Kawai M."/>
            <person name="Futagami T."/>
            <person name="Toyoda A."/>
            <person name="Takaki Y."/>
            <person name="Nishi S."/>
            <person name="Hori S."/>
            <person name="Arai W."/>
            <person name="Tsubouchi T."/>
            <person name="Morono Y."/>
            <person name="Uchiyama I."/>
            <person name="Ito T."/>
            <person name="Fujiyama A."/>
            <person name="Inagaki F."/>
            <person name="Takami H."/>
        </authorList>
    </citation>
    <scope>NUCLEOTIDE SEQUENCE</scope>
    <source>
        <strain evidence="4">Expedition CK06-06</strain>
    </source>
</reference>
<name>X1IX46_9ZZZZ</name>
<dbReference type="PANTHER" id="PTHR30308">
    <property type="entry name" value="TMRNA-BINDING COMPONENT OF TRANS-TRANSLATION TAGGING COMPLEX"/>
    <property type="match status" value="1"/>
</dbReference>
<dbReference type="NCBIfam" id="TIGR00086">
    <property type="entry name" value="smpB"/>
    <property type="match status" value="1"/>
</dbReference>
<comment type="caution">
    <text evidence="4">The sequence shown here is derived from an EMBL/GenBank/DDBJ whole genome shotgun (WGS) entry which is preliminary data.</text>
</comment>
<dbReference type="GO" id="GO:0070930">
    <property type="term" value="P:trans-translation-dependent protein tagging"/>
    <property type="evidence" value="ECO:0007669"/>
    <property type="project" value="TreeGrafter"/>
</dbReference>
<evidence type="ECO:0000313" key="4">
    <source>
        <dbReference type="EMBL" id="GAH62113.1"/>
    </source>
</evidence>
<accession>X1IX46</accession>
<dbReference type="EMBL" id="BARU01034172">
    <property type="protein sequence ID" value="GAH62113.1"/>
    <property type="molecule type" value="Genomic_DNA"/>
</dbReference>
<organism evidence="4">
    <name type="scientific">marine sediment metagenome</name>
    <dbReference type="NCBI Taxonomy" id="412755"/>
    <lineage>
        <taxon>unclassified sequences</taxon>
        <taxon>metagenomes</taxon>
        <taxon>ecological metagenomes</taxon>
    </lineage>
</organism>
<keyword evidence="2" id="KW-0694">RNA-binding</keyword>
<evidence type="ECO:0000256" key="2">
    <source>
        <dbReference type="ARBA" id="ARBA00022884"/>
    </source>
</evidence>
<dbReference type="PANTHER" id="PTHR30308:SF2">
    <property type="entry name" value="SSRA-BINDING PROTEIN"/>
    <property type="match status" value="1"/>
</dbReference>
<dbReference type="InterPro" id="IPR023620">
    <property type="entry name" value="SmpB"/>
</dbReference>
<dbReference type="NCBIfam" id="NF003843">
    <property type="entry name" value="PRK05422.1"/>
    <property type="match status" value="1"/>
</dbReference>
<dbReference type="CDD" id="cd09294">
    <property type="entry name" value="SmpB"/>
    <property type="match status" value="1"/>
</dbReference>
<dbReference type="AlphaFoldDB" id="X1IX46"/>
<gene>
    <name evidence="4" type="ORF">S03H2_53683</name>
</gene>
<dbReference type="InterPro" id="IPR020081">
    <property type="entry name" value="SsrA-bd_prot_CS"/>
</dbReference>
<dbReference type="HAMAP" id="MF_00023">
    <property type="entry name" value="SmpB"/>
    <property type="match status" value="1"/>
</dbReference>
<dbReference type="Gene3D" id="2.40.280.10">
    <property type="match status" value="1"/>
</dbReference>
<evidence type="ECO:0000256" key="3">
    <source>
        <dbReference type="SAM" id="MobiDB-lite"/>
    </source>
</evidence>
<dbReference type="GO" id="GO:0003723">
    <property type="term" value="F:RNA binding"/>
    <property type="evidence" value="ECO:0007669"/>
    <property type="project" value="UniProtKB-KW"/>
</dbReference>
<protein>
    <recommendedName>
        <fullName evidence="5">SsrA-binding protein</fullName>
    </recommendedName>
</protein>
<dbReference type="SUPFAM" id="SSF74982">
    <property type="entry name" value="Small protein B (SmpB)"/>
    <property type="match status" value="1"/>
</dbReference>
<feature type="compositionally biased region" description="Basic and acidic residues" evidence="3">
    <location>
        <begin position="144"/>
        <end position="160"/>
    </location>
</feature>
<feature type="compositionally biased region" description="Basic residues" evidence="3">
    <location>
        <begin position="161"/>
        <end position="171"/>
    </location>
</feature>
<feature type="region of interest" description="Disordered" evidence="3">
    <location>
        <begin position="144"/>
        <end position="171"/>
    </location>
</feature>
<evidence type="ECO:0000256" key="1">
    <source>
        <dbReference type="ARBA" id="ARBA00022490"/>
    </source>
</evidence>
<evidence type="ECO:0008006" key="5">
    <source>
        <dbReference type="Google" id="ProtNLM"/>
    </source>
</evidence>
<sequence length="171" mass="19976">MIAEMAAKSGKNKRKQGLAAVNKKAYRNFELIEKFEAGLELLGTEVKSLRAGQADLDGSYAKIENEQCWLVGAKIAPYQQAGMSSHEPTRKRKLLLHRAEIRRIRIKLEQRGFTFVPLRIYFSDRGLAKIELALARGKRQYDKRKTIAERQQKRDIDRNMKKYRRKEKRQK</sequence>
<dbReference type="Pfam" id="PF01668">
    <property type="entry name" value="SmpB"/>
    <property type="match status" value="1"/>
</dbReference>